<accession>A0A4Q9YV21</accession>
<sequence>MKHIAGLLILLFVTFLSTPTIVTLIEKNTDVSVFYNFSEEEIHKNCKEIKANLNGDVPFVFFDWSQQKNAKITFENLSKHDNVFSSIFSPPPELI</sequence>
<protein>
    <submittedName>
        <fullName evidence="1">Uncharacterized protein</fullName>
    </submittedName>
</protein>
<comment type="caution">
    <text evidence="1">The sequence shown here is derived from an EMBL/GenBank/DDBJ whole genome shotgun (WGS) entry which is preliminary data.</text>
</comment>
<dbReference type="RefSeq" id="WP_131476435.1">
    <property type="nucleotide sequence ID" value="NZ_SJPE01000011.1"/>
</dbReference>
<evidence type="ECO:0000313" key="1">
    <source>
        <dbReference type="EMBL" id="TBX67557.1"/>
    </source>
</evidence>
<name>A0A4Q9YV21_9FLAO</name>
<evidence type="ECO:0000313" key="2">
    <source>
        <dbReference type="Proteomes" id="UP000293300"/>
    </source>
</evidence>
<dbReference type="EMBL" id="SJPE01000011">
    <property type="protein sequence ID" value="TBX67557.1"/>
    <property type="molecule type" value="Genomic_DNA"/>
</dbReference>
<reference evidence="1 2" key="1">
    <citation type="submission" date="2019-02" db="EMBL/GenBank/DDBJ databases">
        <title>Flavobacterium sp. RD-2-33 isolated from forest soil.</title>
        <authorList>
            <person name="Chaudhary D.K."/>
        </authorList>
    </citation>
    <scope>NUCLEOTIDE SEQUENCE [LARGE SCALE GENOMIC DNA]</scope>
    <source>
        <strain evidence="1 2">RD-2-33</strain>
    </source>
</reference>
<organism evidence="1 2">
    <name type="scientific">Flavobacterium silvisoli</name>
    <dbReference type="NCBI Taxonomy" id="2529433"/>
    <lineage>
        <taxon>Bacteria</taxon>
        <taxon>Pseudomonadati</taxon>
        <taxon>Bacteroidota</taxon>
        <taxon>Flavobacteriia</taxon>
        <taxon>Flavobacteriales</taxon>
        <taxon>Flavobacteriaceae</taxon>
        <taxon>Flavobacterium</taxon>
    </lineage>
</organism>
<dbReference type="Proteomes" id="UP000293300">
    <property type="component" value="Unassembled WGS sequence"/>
</dbReference>
<dbReference type="OrthoDB" id="839726at2"/>
<keyword evidence="2" id="KW-1185">Reference proteome</keyword>
<gene>
    <name evidence="1" type="ORF">EZL74_09815</name>
</gene>
<proteinExistence type="predicted"/>
<dbReference type="AlphaFoldDB" id="A0A4Q9YV21"/>